<dbReference type="PANTHER" id="PTHR43095:SF5">
    <property type="entry name" value="XYLULOSE KINASE"/>
    <property type="match status" value="1"/>
</dbReference>
<reference evidence="6" key="1">
    <citation type="submission" date="2020-12" db="EMBL/GenBank/DDBJ databases">
        <title>Clostridium thailandense sp. nov., a novel acetogenic bacterium isolated from peat land soil in Thailand.</title>
        <authorList>
            <person name="Chaikitkaew S."/>
            <person name="Birkeland N.K."/>
        </authorList>
    </citation>
    <scope>NUCLEOTIDE SEQUENCE</scope>
    <source>
        <strain evidence="6">PL3</strain>
    </source>
</reference>
<sequence length="518" mass="57369">MIKYVAGIDAGTTGSTVMIFDLEGNLIGTGYREYSCKYPHPGWVEQSMYDLWKGICETSKEVLAKTGINPKEIGSVGFSAQRGTFVPIDKDWNCLSDAIVWSDGRAGKEVKWIEENIGKDRYHEVSGVPLSGLWAYPKYKWVRDNRPDLYEKTWKFVNGQEWLLHNFGSTELFTDPASLTLNGMMDIKNLDWSNELLKAINIDRDKLPPVKTPMTQVGVVSKKASLETGFEEGMPICCGGGDQQCAAIGAGVIREGLSEITIGTAAVMVAHVDVRRPDVDHSVLFGGHAIPHKWDMEGLTFGAGVCLRWWRDTFAQHEKEAAKQLDIEVYDLITLEASKAPVGCKGYIFLPFVSSQVTPYYHDNARGGSMGLTLANDRGMMARAVMEGVVYEIRMIVEAMEKVLGRPFEAIRLSGGGAKSDLWCQIQADVYGRPVEKLKVSDCTTLGAAILGAVGAGVFISIEEAVEKMVHTYGIIEPNMKNHEIYTDMYGIFKDTFLALRDANVYNKLADVTMKHWG</sequence>
<evidence type="ECO:0000256" key="1">
    <source>
        <dbReference type="ARBA" id="ARBA00009156"/>
    </source>
</evidence>
<evidence type="ECO:0000256" key="2">
    <source>
        <dbReference type="ARBA" id="ARBA00022679"/>
    </source>
</evidence>
<dbReference type="GO" id="GO:0005975">
    <property type="term" value="P:carbohydrate metabolic process"/>
    <property type="evidence" value="ECO:0007669"/>
    <property type="project" value="InterPro"/>
</dbReference>
<dbReference type="PANTHER" id="PTHR43095">
    <property type="entry name" value="SUGAR KINASE"/>
    <property type="match status" value="1"/>
</dbReference>
<organism evidence="6 7">
    <name type="scientific">Clostridium thailandense</name>
    <dbReference type="NCBI Taxonomy" id="2794346"/>
    <lineage>
        <taxon>Bacteria</taxon>
        <taxon>Bacillati</taxon>
        <taxon>Bacillota</taxon>
        <taxon>Clostridia</taxon>
        <taxon>Eubacteriales</taxon>
        <taxon>Clostridiaceae</taxon>
        <taxon>Clostridium</taxon>
    </lineage>
</organism>
<dbReference type="CDD" id="cd07779">
    <property type="entry name" value="ASKHA_NBD_FGGY_YgcE-like"/>
    <property type="match status" value="1"/>
</dbReference>
<gene>
    <name evidence="6" type="ORF">I6U48_11035</name>
</gene>
<dbReference type="EMBL" id="JAEEGC010000045">
    <property type="protein sequence ID" value="MBV7273442.1"/>
    <property type="molecule type" value="Genomic_DNA"/>
</dbReference>
<accession>A0A949WV98</accession>
<protein>
    <submittedName>
        <fullName evidence="6">Xylulose kinase</fullName>
    </submittedName>
</protein>
<comment type="similarity">
    <text evidence="1">Belongs to the FGGY kinase family.</text>
</comment>
<dbReference type="Pfam" id="PF02782">
    <property type="entry name" value="FGGY_C"/>
    <property type="match status" value="1"/>
</dbReference>
<proteinExistence type="inferred from homology"/>
<dbReference type="PIRSF" id="PIRSF000538">
    <property type="entry name" value="GlpK"/>
    <property type="match status" value="1"/>
</dbReference>
<evidence type="ECO:0000259" key="4">
    <source>
        <dbReference type="Pfam" id="PF00370"/>
    </source>
</evidence>
<evidence type="ECO:0000259" key="5">
    <source>
        <dbReference type="Pfam" id="PF02782"/>
    </source>
</evidence>
<dbReference type="InterPro" id="IPR018484">
    <property type="entry name" value="FGGY_N"/>
</dbReference>
<dbReference type="AlphaFoldDB" id="A0A949WV98"/>
<dbReference type="Pfam" id="PF00370">
    <property type="entry name" value="FGGY_N"/>
    <property type="match status" value="1"/>
</dbReference>
<comment type="caution">
    <text evidence="6">The sequence shown here is derived from an EMBL/GenBank/DDBJ whole genome shotgun (WGS) entry which is preliminary data.</text>
</comment>
<name>A0A949WV98_9CLOT</name>
<dbReference type="Proteomes" id="UP000694308">
    <property type="component" value="Unassembled WGS sequence"/>
</dbReference>
<dbReference type="InterPro" id="IPR050406">
    <property type="entry name" value="FGGY_Carb_Kinase"/>
</dbReference>
<keyword evidence="7" id="KW-1185">Reference proteome</keyword>
<keyword evidence="2" id="KW-0808">Transferase</keyword>
<feature type="domain" description="Carbohydrate kinase FGGY N-terminal" evidence="4">
    <location>
        <begin position="4"/>
        <end position="249"/>
    </location>
</feature>
<evidence type="ECO:0000313" key="7">
    <source>
        <dbReference type="Proteomes" id="UP000694308"/>
    </source>
</evidence>
<feature type="domain" description="Carbohydrate kinase FGGY C-terminal" evidence="5">
    <location>
        <begin position="285"/>
        <end position="455"/>
    </location>
</feature>
<dbReference type="GO" id="GO:0016301">
    <property type="term" value="F:kinase activity"/>
    <property type="evidence" value="ECO:0007669"/>
    <property type="project" value="UniProtKB-KW"/>
</dbReference>
<keyword evidence="3 6" id="KW-0418">Kinase</keyword>
<evidence type="ECO:0000313" key="6">
    <source>
        <dbReference type="EMBL" id="MBV7273442.1"/>
    </source>
</evidence>
<dbReference type="InterPro" id="IPR000577">
    <property type="entry name" value="Carb_kinase_FGGY"/>
</dbReference>
<dbReference type="InterPro" id="IPR018485">
    <property type="entry name" value="FGGY_C"/>
</dbReference>
<dbReference type="RefSeq" id="WP_218320510.1">
    <property type="nucleotide sequence ID" value="NZ_JAEEGC010000045.1"/>
</dbReference>
<evidence type="ECO:0000256" key="3">
    <source>
        <dbReference type="ARBA" id="ARBA00022777"/>
    </source>
</evidence>